<gene>
    <name evidence="12" type="primary">dapA</name>
    <name evidence="16" type="ORF">AVDCRST_MAG89-2632</name>
</gene>
<keyword evidence="10 12" id="KW-0704">Schiff base</keyword>
<evidence type="ECO:0000256" key="10">
    <source>
        <dbReference type="ARBA" id="ARBA00023270"/>
    </source>
</evidence>
<evidence type="ECO:0000313" key="16">
    <source>
        <dbReference type="EMBL" id="CAA9341416.1"/>
    </source>
</evidence>
<evidence type="ECO:0000256" key="4">
    <source>
        <dbReference type="ARBA" id="ARBA00012086"/>
    </source>
</evidence>
<proteinExistence type="inferred from homology"/>
<comment type="catalytic activity">
    <reaction evidence="11 12">
        <text>L-aspartate 4-semialdehyde + pyruvate = (2S,4S)-4-hydroxy-2,3,4,5-tetrahydrodipicolinate + H2O + H(+)</text>
        <dbReference type="Rhea" id="RHEA:34171"/>
        <dbReference type="ChEBI" id="CHEBI:15361"/>
        <dbReference type="ChEBI" id="CHEBI:15377"/>
        <dbReference type="ChEBI" id="CHEBI:15378"/>
        <dbReference type="ChEBI" id="CHEBI:67139"/>
        <dbReference type="ChEBI" id="CHEBI:537519"/>
        <dbReference type="EC" id="4.3.3.7"/>
    </reaction>
</comment>
<dbReference type="PROSITE" id="PS00666">
    <property type="entry name" value="DHDPS_2"/>
    <property type="match status" value="1"/>
</dbReference>
<feature type="binding site" evidence="12 15">
    <location>
        <position position="207"/>
    </location>
    <ligand>
        <name>pyruvate</name>
        <dbReference type="ChEBI" id="CHEBI:15361"/>
    </ligand>
</feature>
<sequence length="295" mass="30705">MADPRFTGSGVALVTPIDDQGVNESVLRELIRFHLEHGTDALVVNGSTGEAATMGPTEQRRAVEVVADEAGGRLPVIAGAGGSDTAAVAQLARAARAAGADALLLAPPPYNKPTQAGMIAHFRAVMDAGDLPAILYNVPGRTACNLLPATIAELAQSDTRVIGVKEASGDISQVAELARLVGERLAIYSGNDDQIVPLLALGGRGVISVLANIAPRDTSRMVHLFLEGKVRESCALQLRLLPLIGALFRESNPIPVKAAVRELGFDVGSVRLPLLEASPPVLEEVRRAMGEAGLG</sequence>
<comment type="subcellular location">
    <subcellularLocation>
        <location evidence="12">Cytoplasm</location>
    </subcellularLocation>
</comment>
<dbReference type="AlphaFoldDB" id="A0A6J4LUR5"/>
<dbReference type="GO" id="GO:0009089">
    <property type="term" value="P:lysine biosynthetic process via diaminopimelate"/>
    <property type="evidence" value="ECO:0007669"/>
    <property type="project" value="UniProtKB-UniRule"/>
</dbReference>
<dbReference type="InterPro" id="IPR020624">
    <property type="entry name" value="Schiff_base-form_aldolases_CS"/>
</dbReference>
<dbReference type="NCBIfam" id="TIGR00674">
    <property type="entry name" value="dapA"/>
    <property type="match status" value="1"/>
</dbReference>
<dbReference type="EC" id="4.3.3.7" evidence="4 12"/>
<comment type="subunit">
    <text evidence="12">Homotetramer; dimer of dimers.</text>
</comment>
<keyword evidence="6 12" id="KW-0028">Amino-acid biosynthesis</keyword>
<feature type="site" description="Part of a proton relay during catalysis" evidence="12">
    <location>
        <position position="47"/>
    </location>
</feature>
<name>A0A6J4LUR5_9BACT</name>
<evidence type="ECO:0000256" key="3">
    <source>
        <dbReference type="ARBA" id="ARBA00007592"/>
    </source>
</evidence>
<evidence type="ECO:0000256" key="14">
    <source>
        <dbReference type="PIRSR" id="PIRSR001365-1"/>
    </source>
</evidence>
<evidence type="ECO:0000256" key="8">
    <source>
        <dbReference type="ARBA" id="ARBA00023154"/>
    </source>
</evidence>
<feature type="active site" description="Schiff-base intermediate with substrate" evidence="12 14">
    <location>
        <position position="165"/>
    </location>
</feature>
<evidence type="ECO:0000256" key="7">
    <source>
        <dbReference type="ARBA" id="ARBA00022915"/>
    </source>
</evidence>
<evidence type="ECO:0000256" key="9">
    <source>
        <dbReference type="ARBA" id="ARBA00023239"/>
    </source>
</evidence>
<comment type="pathway">
    <text evidence="2 12">Amino-acid biosynthesis; L-lysine biosynthesis via DAP pathway; (S)-tetrahydrodipicolinate from L-aspartate: step 3/4.</text>
</comment>
<dbReference type="PANTHER" id="PTHR12128">
    <property type="entry name" value="DIHYDRODIPICOLINATE SYNTHASE"/>
    <property type="match status" value="1"/>
</dbReference>
<protein>
    <recommendedName>
        <fullName evidence="4 12">4-hydroxy-tetrahydrodipicolinate synthase</fullName>
        <shortName evidence="12">HTPA synthase</shortName>
        <ecNumber evidence="4 12">4.3.3.7</ecNumber>
    </recommendedName>
</protein>
<evidence type="ECO:0000256" key="2">
    <source>
        <dbReference type="ARBA" id="ARBA00005120"/>
    </source>
</evidence>
<dbReference type="PROSITE" id="PS00665">
    <property type="entry name" value="DHDPS_1"/>
    <property type="match status" value="1"/>
</dbReference>
<dbReference type="HAMAP" id="MF_00418">
    <property type="entry name" value="DapA"/>
    <property type="match status" value="1"/>
</dbReference>
<keyword evidence="7 12" id="KW-0220">Diaminopimelate biosynthesis</keyword>
<evidence type="ECO:0000256" key="6">
    <source>
        <dbReference type="ARBA" id="ARBA00022605"/>
    </source>
</evidence>
<comment type="function">
    <text evidence="1 12">Catalyzes the condensation of (S)-aspartate-beta-semialdehyde [(S)-ASA] and pyruvate to 4-hydroxy-tetrahydrodipicolinate (HTPA).</text>
</comment>
<dbReference type="PANTHER" id="PTHR12128:SF66">
    <property type="entry name" value="4-HYDROXY-2-OXOGLUTARATE ALDOLASE, MITOCHONDRIAL"/>
    <property type="match status" value="1"/>
</dbReference>
<feature type="site" description="Part of a proton relay during catalysis" evidence="12">
    <location>
        <position position="110"/>
    </location>
</feature>
<evidence type="ECO:0000256" key="1">
    <source>
        <dbReference type="ARBA" id="ARBA00003294"/>
    </source>
</evidence>
<accession>A0A6J4LUR5</accession>
<dbReference type="SUPFAM" id="SSF51569">
    <property type="entry name" value="Aldolase"/>
    <property type="match status" value="1"/>
</dbReference>
<dbReference type="CDD" id="cd00950">
    <property type="entry name" value="DHDPS"/>
    <property type="match status" value="1"/>
</dbReference>
<evidence type="ECO:0000256" key="15">
    <source>
        <dbReference type="PIRSR" id="PIRSR001365-2"/>
    </source>
</evidence>
<dbReference type="SMART" id="SM01130">
    <property type="entry name" value="DHDPS"/>
    <property type="match status" value="1"/>
</dbReference>
<dbReference type="PIRSF" id="PIRSF001365">
    <property type="entry name" value="DHDPS"/>
    <property type="match status" value="1"/>
</dbReference>
<keyword evidence="5 12" id="KW-0963">Cytoplasm</keyword>
<dbReference type="Pfam" id="PF00701">
    <property type="entry name" value="DHDPS"/>
    <property type="match status" value="1"/>
</dbReference>
<evidence type="ECO:0000256" key="12">
    <source>
        <dbReference type="HAMAP-Rule" id="MF_00418"/>
    </source>
</evidence>
<comment type="similarity">
    <text evidence="3 12 13">Belongs to the DapA family.</text>
</comment>
<feature type="binding site" evidence="12 15">
    <location>
        <position position="48"/>
    </location>
    <ligand>
        <name>pyruvate</name>
        <dbReference type="ChEBI" id="CHEBI:15361"/>
    </ligand>
</feature>
<keyword evidence="8 12" id="KW-0457">Lysine biosynthesis</keyword>
<dbReference type="Gene3D" id="3.20.20.70">
    <property type="entry name" value="Aldolase class I"/>
    <property type="match status" value="1"/>
</dbReference>
<evidence type="ECO:0000256" key="11">
    <source>
        <dbReference type="ARBA" id="ARBA00047836"/>
    </source>
</evidence>
<feature type="active site" description="Proton donor/acceptor" evidence="12 14">
    <location>
        <position position="136"/>
    </location>
</feature>
<organism evidence="16">
    <name type="scientific">uncultured Gemmatimonadota bacterium</name>
    <dbReference type="NCBI Taxonomy" id="203437"/>
    <lineage>
        <taxon>Bacteria</taxon>
        <taxon>Pseudomonadati</taxon>
        <taxon>Gemmatimonadota</taxon>
        <taxon>environmental samples</taxon>
    </lineage>
</organism>
<dbReference type="GO" id="GO:0019877">
    <property type="term" value="P:diaminopimelate biosynthetic process"/>
    <property type="evidence" value="ECO:0007669"/>
    <property type="project" value="UniProtKB-UniRule"/>
</dbReference>
<dbReference type="InterPro" id="IPR013785">
    <property type="entry name" value="Aldolase_TIM"/>
</dbReference>
<evidence type="ECO:0000256" key="13">
    <source>
        <dbReference type="PIRNR" id="PIRNR001365"/>
    </source>
</evidence>
<dbReference type="GO" id="GO:0005829">
    <property type="term" value="C:cytosol"/>
    <property type="evidence" value="ECO:0007669"/>
    <property type="project" value="TreeGrafter"/>
</dbReference>
<dbReference type="UniPathway" id="UPA00034">
    <property type="reaction ID" value="UER00017"/>
</dbReference>
<evidence type="ECO:0000256" key="5">
    <source>
        <dbReference type="ARBA" id="ARBA00022490"/>
    </source>
</evidence>
<dbReference type="InterPro" id="IPR020625">
    <property type="entry name" value="Schiff_base-form_aldolases_AS"/>
</dbReference>
<dbReference type="InterPro" id="IPR002220">
    <property type="entry name" value="DapA-like"/>
</dbReference>
<reference evidence="16" key="1">
    <citation type="submission" date="2020-02" db="EMBL/GenBank/DDBJ databases">
        <authorList>
            <person name="Meier V. D."/>
        </authorList>
    </citation>
    <scope>NUCLEOTIDE SEQUENCE</scope>
    <source>
        <strain evidence="16">AVDCRST_MAG89</strain>
    </source>
</reference>
<dbReference type="EMBL" id="CADCTV010000553">
    <property type="protein sequence ID" value="CAA9341416.1"/>
    <property type="molecule type" value="Genomic_DNA"/>
</dbReference>
<comment type="caution">
    <text evidence="12">Was originally thought to be a dihydrodipicolinate synthase (DHDPS), catalyzing the condensation of (S)-aspartate-beta-semialdehyde [(S)-ASA] and pyruvate to dihydrodipicolinate (DHDP). However, it was shown in E.coli that the product of the enzymatic reaction is not dihydrodipicolinate but in fact (4S)-4-hydroxy-2,3,4,5-tetrahydro-(2S)-dipicolinic acid (HTPA), and that the consecutive dehydration reaction leading to DHDP is not spontaneous but catalyzed by DapB.</text>
</comment>
<keyword evidence="9 12" id="KW-0456">Lyase</keyword>
<dbReference type="PRINTS" id="PR00146">
    <property type="entry name" value="DHPICSNTHASE"/>
</dbReference>
<dbReference type="GO" id="GO:0008840">
    <property type="term" value="F:4-hydroxy-tetrahydrodipicolinate synthase activity"/>
    <property type="evidence" value="ECO:0007669"/>
    <property type="project" value="UniProtKB-UniRule"/>
</dbReference>
<dbReference type="InterPro" id="IPR005263">
    <property type="entry name" value="DapA"/>
</dbReference>